<feature type="compositionally biased region" description="Polar residues" evidence="1">
    <location>
        <begin position="72"/>
        <end position="81"/>
    </location>
</feature>
<dbReference type="EMBL" id="JARVKF010000190">
    <property type="protein sequence ID" value="KAK9421368.1"/>
    <property type="molecule type" value="Genomic_DNA"/>
</dbReference>
<reference evidence="2 3" key="1">
    <citation type="journal article" date="2024" name="J. Plant Pathol.">
        <title>Sequence and assembly of the genome of Seiridium unicorne, isolate CBS 538.82, causal agent of cypress canker disease.</title>
        <authorList>
            <person name="Scali E."/>
            <person name="Rocca G.D."/>
            <person name="Danti R."/>
            <person name="Garbelotto M."/>
            <person name="Barberini S."/>
            <person name="Baroncelli R."/>
            <person name="Emiliani G."/>
        </authorList>
    </citation>
    <scope>NUCLEOTIDE SEQUENCE [LARGE SCALE GENOMIC DNA]</scope>
    <source>
        <strain evidence="2 3">BM-138-508</strain>
    </source>
</reference>
<evidence type="ECO:0000313" key="2">
    <source>
        <dbReference type="EMBL" id="KAK9421368.1"/>
    </source>
</evidence>
<evidence type="ECO:0000313" key="3">
    <source>
        <dbReference type="Proteomes" id="UP001408356"/>
    </source>
</evidence>
<dbReference type="Proteomes" id="UP001408356">
    <property type="component" value="Unassembled WGS sequence"/>
</dbReference>
<feature type="compositionally biased region" description="Basic and acidic residues" evidence="1">
    <location>
        <begin position="82"/>
        <end position="93"/>
    </location>
</feature>
<gene>
    <name evidence="2" type="ORF">SUNI508_05906</name>
</gene>
<protein>
    <submittedName>
        <fullName evidence="2">Uncharacterized protein</fullName>
    </submittedName>
</protein>
<comment type="caution">
    <text evidence="2">The sequence shown here is derived from an EMBL/GenBank/DDBJ whole genome shotgun (WGS) entry which is preliminary data.</text>
</comment>
<name>A0ABR2V374_9PEZI</name>
<accession>A0ABR2V374</accession>
<evidence type="ECO:0000256" key="1">
    <source>
        <dbReference type="SAM" id="MobiDB-lite"/>
    </source>
</evidence>
<feature type="compositionally biased region" description="Polar residues" evidence="1">
    <location>
        <begin position="112"/>
        <end position="124"/>
    </location>
</feature>
<feature type="compositionally biased region" description="Polar residues" evidence="1">
    <location>
        <begin position="20"/>
        <end position="29"/>
    </location>
</feature>
<organism evidence="2 3">
    <name type="scientific">Seiridium unicorne</name>
    <dbReference type="NCBI Taxonomy" id="138068"/>
    <lineage>
        <taxon>Eukaryota</taxon>
        <taxon>Fungi</taxon>
        <taxon>Dikarya</taxon>
        <taxon>Ascomycota</taxon>
        <taxon>Pezizomycotina</taxon>
        <taxon>Sordariomycetes</taxon>
        <taxon>Xylariomycetidae</taxon>
        <taxon>Amphisphaeriales</taxon>
        <taxon>Sporocadaceae</taxon>
        <taxon>Seiridium</taxon>
    </lineage>
</organism>
<feature type="compositionally biased region" description="Low complexity" evidence="1">
    <location>
        <begin position="36"/>
        <end position="67"/>
    </location>
</feature>
<keyword evidence="3" id="KW-1185">Reference proteome</keyword>
<proteinExistence type="predicted"/>
<feature type="region of interest" description="Disordered" evidence="1">
    <location>
        <begin position="13"/>
        <end position="124"/>
    </location>
</feature>
<sequence length="124" mass="13160">MANTISSFFTSFLPDFRSKPQVSPSQVQGETRVLGSSPAPKTPTTSSPQSPVPSATAAPTTRPTAAPVQDPTGVTASSTSSEEVRKQREKFLNERFGNGKSKSKKSTKTVTDTNPTSSEVLAWN</sequence>